<dbReference type="KEGG" id="cdiv:CPM_0900"/>
<gene>
    <name evidence="1" type="ORF">CPM_0900</name>
</gene>
<keyword evidence="2" id="KW-1185">Reference proteome</keyword>
<proteinExistence type="predicted"/>
<organism evidence="1 2">
    <name type="scientific">Cuniculiplasma divulgatum</name>
    <dbReference type="NCBI Taxonomy" id="1673428"/>
    <lineage>
        <taxon>Archaea</taxon>
        <taxon>Methanobacteriati</taxon>
        <taxon>Thermoplasmatota</taxon>
        <taxon>Thermoplasmata</taxon>
        <taxon>Thermoplasmatales</taxon>
        <taxon>Cuniculiplasmataceae</taxon>
        <taxon>Cuniculiplasma</taxon>
    </lineage>
</organism>
<dbReference type="STRING" id="1673428.CPM_0900"/>
<dbReference type="Proteomes" id="UP000187822">
    <property type="component" value="Chromosome I"/>
</dbReference>
<accession>A0A1R4A721</accession>
<sequence>MLYFKYSIRIYVLEMGMEQLNLHKNIDISKLKHSFASHYPNSPILQTLLSLPMRFQARS</sequence>
<evidence type="ECO:0000313" key="1">
    <source>
        <dbReference type="EMBL" id="SJK84742.1"/>
    </source>
</evidence>
<name>A0A1R4A721_9ARCH</name>
<reference evidence="2" key="1">
    <citation type="submission" date="2016-06" db="EMBL/GenBank/DDBJ databases">
        <authorList>
            <person name="Toshchakov V.S."/>
        </authorList>
    </citation>
    <scope>NUCLEOTIDE SEQUENCE [LARGE SCALE GENOMIC DNA]</scope>
    <source>
        <strain>PM4 (JCM 30641</strain>
        <strain evidence="2">\VKM B-2940)</strain>
    </source>
</reference>
<dbReference type="AlphaFoldDB" id="A0A1R4A721"/>
<dbReference type="EMBL" id="LT719092">
    <property type="protein sequence ID" value="SJK84742.1"/>
    <property type="molecule type" value="Genomic_DNA"/>
</dbReference>
<protein>
    <submittedName>
        <fullName evidence="1">Uncharacterized protein</fullName>
    </submittedName>
</protein>
<evidence type="ECO:0000313" key="2">
    <source>
        <dbReference type="Proteomes" id="UP000187822"/>
    </source>
</evidence>